<organism evidence="1 2">
    <name type="scientific">Ectobacillus antri</name>
    <dbReference type="NCBI Taxonomy" id="2486280"/>
    <lineage>
        <taxon>Bacteria</taxon>
        <taxon>Bacillati</taxon>
        <taxon>Bacillota</taxon>
        <taxon>Bacilli</taxon>
        <taxon>Bacillales</taxon>
        <taxon>Bacillaceae</taxon>
        <taxon>Ectobacillus</taxon>
    </lineage>
</organism>
<dbReference type="Pfam" id="PF13060">
    <property type="entry name" value="DUF3921"/>
    <property type="match status" value="1"/>
</dbReference>
<dbReference type="InterPro" id="IPR025036">
    <property type="entry name" value="DUF3921"/>
</dbReference>
<dbReference type="EMBL" id="JARULN010000001">
    <property type="protein sequence ID" value="MDG5752821.1"/>
    <property type="molecule type" value="Genomic_DNA"/>
</dbReference>
<accession>A0ABT6H0D6</accession>
<evidence type="ECO:0000313" key="2">
    <source>
        <dbReference type="Proteomes" id="UP001218246"/>
    </source>
</evidence>
<gene>
    <name evidence="1" type="ORF">P6P90_02240</name>
</gene>
<name>A0ABT6H0D6_9BACI</name>
<dbReference type="RefSeq" id="WP_124563923.1">
    <property type="nucleotide sequence ID" value="NZ_JARRRY010000001.1"/>
</dbReference>
<protein>
    <submittedName>
        <fullName evidence="1">DUF3921 family protein</fullName>
    </submittedName>
</protein>
<comment type="caution">
    <text evidence="1">The sequence shown here is derived from an EMBL/GenBank/DDBJ whole genome shotgun (WGS) entry which is preliminary data.</text>
</comment>
<evidence type="ECO:0000313" key="1">
    <source>
        <dbReference type="EMBL" id="MDG5752821.1"/>
    </source>
</evidence>
<keyword evidence="2" id="KW-1185">Reference proteome</keyword>
<proteinExistence type="predicted"/>
<reference evidence="1 2" key="1">
    <citation type="submission" date="2023-04" db="EMBL/GenBank/DDBJ databases">
        <title>Ectobacillus antri isolated from activated sludge.</title>
        <authorList>
            <person name="Yan P."/>
            <person name="Liu X."/>
        </authorList>
    </citation>
    <scope>NUCLEOTIDE SEQUENCE [LARGE SCALE GENOMIC DNA]</scope>
    <source>
        <strain evidence="1 2">C18H</strain>
    </source>
</reference>
<sequence length="57" mass="6920">MRDRFIEFDMIQRAIHHTQRVITENACHEIEIAKEQYLMALSHETLVEAQYLKYIIE</sequence>
<dbReference type="Proteomes" id="UP001218246">
    <property type="component" value="Unassembled WGS sequence"/>
</dbReference>